<comment type="caution">
    <text evidence="8">The sequence shown here is derived from an EMBL/GenBank/DDBJ whole genome shotgun (WGS) entry which is preliminary data.</text>
</comment>
<evidence type="ECO:0000256" key="2">
    <source>
        <dbReference type="ARBA" id="ARBA00010566"/>
    </source>
</evidence>
<dbReference type="InterPro" id="IPR016143">
    <property type="entry name" value="Citrate_synth-like_sm_a-sub"/>
</dbReference>
<proteinExistence type="inferred from homology"/>
<dbReference type="InterPro" id="IPR036969">
    <property type="entry name" value="Citrate_synthase_sf"/>
</dbReference>
<dbReference type="InterPro" id="IPR024176">
    <property type="entry name" value="Citrate_synthase_bac-typ"/>
</dbReference>
<evidence type="ECO:0000256" key="5">
    <source>
        <dbReference type="ARBA" id="ARBA00049288"/>
    </source>
</evidence>
<evidence type="ECO:0000256" key="3">
    <source>
        <dbReference type="ARBA" id="ARBA00022532"/>
    </source>
</evidence>
<reference evidence="9" key="1">
    <citation type="journal article" date="2019" name="Int. J. Syst. Evol. Microbiol.">
        <title>The Global Catalogue of Microorganisms (GCM) 10K type strain sequencing project: providing services to taxonomists for standard genome sequencing and annotation.</title>
        <authorList>
            <consortium name="The Broad Institute Genomics Platform"/>
            <consortium name="The Broad Institute Genome Sequencing Center for Infectious Disease"/>
            <person name="Wu L."/>
            <person name="Ma J."/>
        </authorList>
    </citation>
    <scope>NUCLEOTIDE SEQUENCE [LARGE SCALE GENOMIC DNA]</scope>
    <source>
        <strain evidence="9">JCM 17939</strain>
    </source>
</reference>
<name>A0ABP8U3U2_9ACTN</name>
<dbReference type="InterPro" id="IPR019810">
    <property type="entry name" value="Citrate_synthase_AS"/>
</dbReference>
<dbReference type="PANTHER" id="PTHR11739">
    <property type="entry name" value="CITRATE SYNTHASE"/>
    <property type="match status" value="1"/>
</dbReference>
<dbReference type="Gene3D" id="1.10.230.10">
    <property type="entry name" value="Cytochrome P450-Terp, domain 2"/>
    <property type="match status" value="1"/>
</dbReference>
<dbReference type="InterPro" id="IPR011278">
    <property type="entry name" value="2-MeCitrate/Citrate_synth_II"/>
</dbReference>
<dbReference type="Proteomes" id="UP001501442">
    <property type="component" value="Unassembled WGS sequence"/>
</dbReference>
<dbReference type="InterPro" id="IPR002020">
    <property type="entry name" value="Citrate_synthase"/>
</dbReference>
<dbReference type="RefSeq" id="WP_345429477.1">
    <property type="nucleotide sequence ID" value="NZ_BAABHK010000001.1"/>
</dbReference>
<organism evidence="8 9">
    <name type="scientific">Actinoallomurus vinaceus</name>
    <dbReference type="NCBI Taxonomy" id="1080074"/>
    <lineage>
        <taxon>Bacteria</taxon>
        <taxon>Bacillati</taxon>
        <taxon>Actinomycetota</taxon>
        <taxon>Actinomycetes</taxon>
        <taxon>Streptosporangiales</taxon>
        <taxon>Thermomonosporaceae</taxon>
        <taxon>Actinoallomurus</taxon>
    </lineage>
</organism>
<dbReference type="PIRSF" id="PIRSF001369">
    <property type="entry name" value="Citrate_synth"/>
    <property type="match status" value="1"/>
</dbReference>
<keyword evidence="9" id="KW-1185">Reference proteome</keyword>
<dbReference type="PRINTS" id="PR00143">
    <property type="entry name" value="CITRTSNTHASE"/>
</dbReference>
<comment type="catalytic activity">
    <reaction evidence="5">
        <text>oxaloacetate + acetyl-CoA + H2O = citrate + CoA + H(+)</text>
        <dbReference type="Rhea" id="RHEA:16845"/>
        <dbReference type="ChEBI" id="CHEBI:15377"/>
        <dbReference type="ChEBI" id="CHEBI:15378"/>
        <dbReference type="ChEBI" id="CHEBI:16452"/>
        <dbReference type="ChEBI" id="CHEBI:16947"/>
        <dbReference type="ChEBI" id="CHEBI:57287"/>
        <dbReference type="ChEBI" id="CHEBI:57288"/>
        <dbReference type="EC" id="2.3.3.16"/>
    </reaction>
</comment>
<dbReference type="NCBIfam" id="TIGR01800">
    <property type="entry name" value="cit_synth_II"/>
    <property type="match status" value="1"/>
</dbReference>
<keyword evidence="3" id="KW-0816">Tricarboxylic acid cycle</keyword>
<evidence type="ECO:0000256" key="7">
    <source>
        <dbReference type="RuleBase" id="RU003406"/>
    </source>
</evidence>
<accession>A0ABP8U3U2</accession>
<dbReference type="PANTHER" id="PTHR11739:SF4">
    <property type="entry name" value="CITRATE SYNTHASE, PEROXISOMAL"/>
    <property type="match status" value="1"/>
</dbReference>
<dbReference type="EMBL" id="BAABHK010000001">
    <property type="protein sequence ID" value="GAA4621650.1"/>
    <property type="molecule type" value="Genomic_DNA"/>
</dbReference>
<evidence type="ECO:0000313" key="8">
    <source>
        <dbReference type="EMBL" id="GAA4621650.1"/>
    </source>
</evidence>
<evidence type="ECO:0000256" key="1">
    <source>
        <dbReference type="ARBA" id="ARBA00005163"/>
    </source>
</evidence>
<keyword evidence="4 6" id="KW-0808">Transferase</keyword>
<comment type="pathway">
    <text evidence="1">Carbohydrate metabolism; tricarboxylic acid cycle.</text>
</comment>
<gene>
    <name evidence="8" type="primary">citZ</name>
    <name evidence="8" type="ORF">GCM10023196_010800</name>
</gene>
<sequence length="373" mass="40301">MSTPSKGLADVVAASTALSDIDGARGLLSYRGYDIHDLAGRISFEECVHLLHYGSLPDLAALTAMEDGLAEGRALGGLVTGALDDVARSQTPMEALRTLVSLSSADDPDAGSNERAADLRKAARLTGRQPVLVACYHAARRGATVPDPDPALGVAGTFLLQLTGRHPPRRDVEIFDECLVLHADHTMNASTFAARVCAATLSDMHSAIVAAIGTLKGPLHGGANEQVMRMLETIGSADEAPPAVRARLDAGQKIPGFGHRVYKTEDPRATHLRHLAQELADRTGDDRWWTVSRRVEEAVFAAKGLFPNVDFYAASVYRLLGIPTDLFTAVFSMSRMSGWTAHVIEQHADNRLIRPDSEYVGEHDRTWVPLEQR</sequence>
<dbReference type="Pfam" id="PF00285">
    <property type="entry name" value="Citrate_synt"/>
    <property type="match status" value="1"/>
</dbReference>
<evidence type="ECO:0000256" key="6">
    <source>
        <dbReference type="PIRNR" id="PIRNR001369"/>
    </source>
</evidence>
<evidence type="ECO:0000313" key="9">
    <source>
        <dbReference type="Proteomes" id="UP001501442"/>
    </source>
</evidence>
<dbReference type="SUPFAM" id="SSF48256">
    <property type="entry name" value="Citrate synthase"/>
    <property type="match status" value="1"/>
</dbReference>
<dbReference type="InterPro" id="IPR016142">
    <property type="entry name" value="Citrate_synth-like_lrg_a-sub"/>
</dbReference>
<protein>
    <recommendedName>
        <fullName evidence="6">Citrate synthase</fullName>
    </recommendedName>
</protein>
<dbReference type="Gene3D" id="1.10.580.10">
    <property type="entry name" value="Citrate Synthase, domain 1"/>
    <property type="match status" value="1"/>
</dbReference>
<dbReference type="PROSITE" id="PS00480">
    <property type="entry name" value="CITRATE_SYNTHASE"/>
    <property type="match status" value="1"/>
</dbReference>
<evidence type="ECO:0000256" key="4">
    <source>
        <dbReference type="ARBA" id="ARBA00022679"/>
    </source>
</evidence>
<comment type="similarity">
    <text evidence="2 6 7">Belongs to the citrate synthase family.</text>
</comment>